<dbReference type="EMBL" id="VIGI01000014">
    <property type="protein sequence ID" value="KAB8291787.1"/>
    <property type="molecule type" value="Genomic_DNA"/>
</dbReference>
<dbReference type="AlphaFoldDB" id="A0A5N6JTT1"/>
<keyword evidence="2" id="KW-1185">Reference proteome</keyword>
<organism evidence="1 2">
    <name type="scientific">Monilinia laxa</name>
    <name type="common">Brown rot fungus</name>
    <name type="synonym">Sclerotinia laxa</name>
    <dbReference type="NCBI Taxonomy" id="61186"/>
    <lineage>
        <taxon>Eukaryota</taxon>
        <taxon>Fungi</taxon>
        <taxon>Dikarya</taxon>
        <taxon>Ascomycota</taxon>
        <taxon>Pezizomycotina</taxon>
        <taxon>Leotiomycetes</taxon>
        <taxon>Helotiales</taxon>
        <taxon>Sclerotiniaceae</taxon>
        <taxon>Monilinia</taxon>
    </lineage>
</organism>
<evidence type="ECO:0000313" key="1">
    <source>
        <dbReference type="EMBL" id="KAB8291787.1"/>
    </source>
</evidence>
<sequence length="78" mass="8815">MFLGSMGRLQWRIWSMAVLGFGLWLHTSTSRIFQYSRLVSVPGLPSFQILLDSWPDDKSSLRSKDGNCGDGYVRNGFA</sequence>
<evidence type="ECO:0000313" key="2">
    <source>
        <dbReference type="Proteomes" id="UP000326757"/>
    </source>
</evidence>
<gene>
    <name evidence="1" type="ORF">EYC80_006582</name>
</gene>
<name>A0A5N6JTT1_MONLA</name>
<accession>A0A5N6JTT1</accession>
<dbReference type="Proteomes" id="UP000326757">
    <property type="component" value="Unassembled WGS sequence"/>
</dbReference>
<reference evidence="1 2" key="1">
    <citation type="submission" date="2019-06" db="EMBL/GenBank/DDBJ databases">
        <title>Genome Sequence of the Brown Rot Fungal Pathogen Monilinia laxa.</title>
        <authorList>
            <person name="De Miccolis Angelini R.M."/>
            <person name="Landi L."/>
            <person name="Abate D."/>
            <person name="Pollastro S."/>
            <person name="Romanazzi G."/>
            <person name="Faretra F."/>
        </authorList>
    </citation>
    <scope>NUCLEOTIDE SEQUENCE [LARGE SCALE GENOMIC DNA]</scope>
    <source>
        <strain evidence="1 2">Mlax316</strain>
    </source>
</reference>
<comment type="caution">
    <text evidence="1">The sequence shown here is derived from an EMBL/GenBank/DDBJ whole genome shotgun (WGS) entry which is preliminary data.</text>
</comment>
<protein>
    <submittedName>
        <fullName evidence="1">Uncharacterized protein</fullName>
    </submittedName>
</protein>
<proteinExistence type="predicted"/>